<evidence type="ECO:0000259" key="3">
    <source>
        <dbReference type="Pfam" id="PF00561"/>
    </source>
</evidence>
<dbReference type="Pfam" id="PF00561">
    <property type="entry name" value="Abhydrolase_1"/>
    <property type="match status" value="1"/>
</dbReference>
<dbReference type="InterPro" id="IPR000073">
    <property type="entry name" value="AB_hydrolase_1"/>
</dbReference>
<accession>A0A078JXX7</accession>
<name>A0A078JXX7_BRANA</name>
<dbReference type="AlphaFoldDB" id="A0A078JXX7"/>
<feature type="region of interest" description="Disordered" evidence="1">
    <location>
        <begin position="22"/>
        <end position="56"/>
    </location>
</feature>
<dbReference type="Gramene" id="CDY71255">
    <property type="protein sequence ID" value="CDY71255"/>
    <property type="gene ID" value="GSBRNA2T00013677001"/>
</dbReference>
<gene>
    <name evidence="4" type="primary">BnaAnng36710D</name>
    <name evidence="4" type="ORF">GSBRNA2T00013677001</name>
</gene>
<feature type="non-terminal residue" evidence="4">
    <location>
        <position position="314"/>
    </location>
</feature>
<keyword evidence="2" id="KW-0812">Transmembrane</keyword>
<dbReference type="EMBL" id="LK045118">
    <property type="protein sequence ID" value="CDY71255.1"/>
    <property type="molecule type" value="Genomic_DNA"/>
</dbReference>
<feature type="domain" description="AB hydrolase-1" evidence="3">
    <location>
        <begin position="185"/>
        <end position="305"/>
    </location>
</feature>
<dbReference type="InterPro" id="IPR029058">
    <property type="entry name" value="AB_hydrolase_fold"/>
</dbReference>
<feature type="compositionally biased region" description="Low complexity" evidence="1">
    <location>
        <begin position="38"/>
        <end position="53"/>
    </location>
</feature>
<protein>
    <submittedName>
        <fullName evidence="4">BnaAnng36710D protein</fullName>
    </submittedName>
</protein>
<reference evidence="4" key="2">
    <citation type="submission" date="2014-06" db="EMBL/GenBank/DDBJ databases">
        <authorList>
            <person name="Genoscope - CEA"/>
        </authorList>
    </citation>
    <scope>NUCLEOTIDE SEQUENCE</scope>
</reference>
<evidence type="ECO:0000313" key="4">
    <source>
        <dbReference type="EMBL" id="CDY71255.1"/>
    </source>
</evidence>
<reference evidence="4" key="1">
    <citation type="journal article" date="2014" name="Science">
        <title>Plant genetics. Early allopolyploid evolution in the post-Neolithic Brassica napus oilseed genome.</title>
        <authorList>
            <person name="Chalhoub B."/>
            <person name="Denoeud F."/>
            <person name="Liu S."/>
            <person name="Parkin I.A."/>
            <person name="Tang H."/>
            <person name="Wang X."/>
            <person name="Chiquet J."/>
            <person name="Belcram H."/>
            <person name="Tong C."/>
            <person name="Samans B."/>
            <person name="Correa M."/>
            <person name="Da Silva C."/>
            <person name="Just J."/>
            <person name="Falentin C."/>
            <person name="Koh C.S."/>
            <person name="Le Clainche I."/>
            <person name="Bernard M."/>
            <person name="Bento P."/>
            <person name="Noel B."/>
            <person name="Labadie K."/>
            <person name="Alberti A."/>
            <person name="Charles M."/>
            <person name="Arnaud D."/>
            <person name="Guo H."/>
            <person name="Daviaud C."/>
            <person name="Alamery S."/>
            <person name="Jabbari K."/>
            <person name="Zhao M."/>
            <person name="Edger P.P."/>
            <person name="Chelaifa H."/>
            <person name="Tack D."/>
            <person name="Lassalle G."/>
            <person name="Mestiri I."/>
            <person name="Schnel N."/>
            <person name="Le Paslier M.C."/>
            <person name="Fan G."/>
            <person name="Renault V."/>
            <person name="Bayer P.E."/>
            <person name="Golicz A.A."/>
            <person name="Manoli S."/>
            <person name="Lee T.H."/>
            <person name="Thi V.H."/>
            <person name="Chalabi S."/>
            <person name="Hu Q."/>
            <person name="Fan C."/>
            <person name="Tollenaere R."/>
            <person name="Lu Y."/>
            <person name="Battail C."/>
            <person name="Shen J."/>
            <person name="Sidebottom C.H."/>
            <person name="Wang X."/>
            <person name="Canaguier A."/>
            <person name="Chauveau A."/>
            <person name="Berard A."/>
            <person name="Deniot G."/>
            <person name="Guan M."/>
            <person name="Liu Z."/>
            <person name="Sun F."/>
            <person name="Lim Y.P."/>
            <person name="Lyons E."/>
            <person name="Town C.D."/>
            <person name="Bancroft I."/>
            <person name="Wang X."/>
            <person name="Meng J."/>
            <person name="Ma J."/>
            <person name="Pires J.C."/>
            <person name="King G.J."/>
            <person name="Brunel D."/>
            <person name="Delourme R."/>
            <person name="Renard M."/>
            <person name="Aury J.M."/>
            <person name="Adams K.L."/>
            <person name="Batley J."/>
            <person name="Snowdon R.J."/>
            <person name="Tost J."/>
            <person name="Edwards D."/>
            <person name="Zhou Y."/>
            <person name="Hua W."/>
            <person name="Sharpe A.G."/>
            <person name="Paterson A.H."/>
            <person name="Guan C."/>
            <person name="Wincker P."/>
        </authorList>
    </citation>
    <scope>NUCLEOTIDE SEQUENCE [LARGE SCALE GENOMIC DNA]</scope>
</reference>
<organism evidence="4">
    <name type="scientific">Brassica napus</name>
    <name type="common">Rape</name>
    <dbReference type="NCBI Taxonomy" id="3708"/>
    <lineage>
        <taxon>Eukaryota</taxon>
        <taxon>Viridiplantae</taxon>
        <taxon>Streptophyta</taxon>
        <taxon>Embryophyta</taxon>
        <taxon>Tracheophyta</taxon>
        <taxon>Spermatophyta</taxon>
        <taxon>Magnoliopsida</taxon>
        <taxon>eudicotyledons</taxon>
        <taxon>Gunneridae</taxon>
        <taxon>Pentapetalae</taxon>
        <taxon>rosids</taxon>
        <taxon>malvids</taxon>
        <taxon>Brassicales</taxon>
        <taxon>Brassicaceae</taxon>
        <taxon>Brassiceae</taxon>
        <taxon>Brassica</taxon>
    </lineage>
</organism>
<keyword evidence="2" id="KW-1133">Transmembrane helix</keyword>
<dbReference type="PaxDb" id="3708-A0A078JXX7"/>
<dbReference type="Gene3D" id="3.40.50.1820">
    <property type="entry name" value="alpha/beta hydrolase"/>
    <property type="match status" value="1"/>
</dbReference>
<feature type="transmembrane region" description="Helical" evidence="2">
    <location>
        <begin position="120"/>
        <end position="140"/>
    </location>
</feature>
<dbReference type="SUPFAM" id="SSF53474">
    <property type="entry name" value="alpha/beta-Hydrolases"/>
    <property type="match status" value="1"/>
</dbReference>
<sequence length="314" mass="34835">MEEMRRGVPTWQEELASLMDGGLQYDDGSPIGQDSRSGFESVVDGSGSGSESTESLKEQVTGFMKSWGEMLMDLAVGCKDVVQQTLVSEDSVVVRKLRKPAAKLRFLNEYLPEDRDPAHAWPVIFFVFLIALAALSFGSGNETSVPVLKKLRLHPPGASRVELPDGRYLAYQELGVSSDRARYSLIVPHSFMSSRLAGIPGVKDSLLKDYGVRLVSYDLPGFGESDPHRGRNLSSSASDMIDLASALGIVEKFWLLGYSSGSMHAWAAMRYFPDRIAGVAMIAPMINPYEASMSKEETAKTWEQWPRKRKFKYF</sequence>
<proteinExistence type="predicted"/>
<evidence type="ECO:0000256" key="1">
    <source>
        <dbReference type="SAM" id="MobiDB-lite"/>
    </source>
</evidence>
<keyword evidence="2" id="KW-0472">Membrane</keyword>
<dbReference type="PANTHER" id="PTHR45763:SF8">
    <property type="entry name" value="ALPHA_BETA-HYDROLASES SUPERFAMILY PROTEIN"/>
    <property type="match status" value="1"/>
</dbReference>
<dbReference type="PANTHER" id="PTHR45763">
    <property type="entry name" value="HYDROLASE, ALPHA/BETA FOLD FAMILY PROTEIN, EXPRESSED-RELATED"/>
    <property type="match status" value="1"/>
</dbReference>
<evidence type="ECO:0000256" key="2">
    <source>
        <dbReference type="SAM" id="Phobius"/>
    </source>
</evidence>